<dbReference type="SMART" id="SM00530">
    <property type="entry name" value="HTH_XRE"/>
    <property type="match status" value="1"/>
</dbReference>
<feature type="domain" description="HTH cro/C1-type" evidence="1">
    <location>
        <begin position="10"/>
        <end position="64"/>
    </location>
</feature>
<sequence>MPASSFSEALTQLRELAGLTQLQLATRSGTGHSSVNRWEKGGSLPKRDNVERLDAALDANGKLLAAWRRSTTGSGLPEWARDLDAIERAARQLSIAAPTLVPGYLQCEAYARFVFSAGQPLATPEELDRLTKLRCGRLSELTDLQRVTAVFPLSAVTGMPDEVAKQQAQHLLEWVDTGRVVLHVVPIGSILVVPTTPLMLFRLRSGDLVITSDYEDGSVTLSTDTHERISARFTAALAASLPVDLSLAALKDLYE</sequence>
<dbReference type="Pfam" id="PF19054">
    <property type="entry name" value="DUF5753"/>
    <property type="match status" value="1"/>
</dbReference>
<gene>
    <name evidence="2" type="ORF">ACFQRF_23370</name>
</gene>
<evidence type="ECO:0000259" key="1">
    <source>
        <dbReference type="PROSITE" id="PS50943"/>
    </source>
</evidence>
<dbReference type="SUPFAM" id="SSF47413">
    <property type="entry name" value="lambda repressor-like DNA-binding domains"/>
    <property type="match status" value="1"/>
</dbReference>
<organism evidence="2 3">
    <name type="scientific">Marinactinospora rubrisoli</name>
    <dbReference type="NCBI Taxonomy" id="2715399"/>
    <lineage>
        <taxon>Bacteria</taxon>
        <taxon>Bacillati</taxon>
        <taxon>Actinomycetota</taxon>
        <taxon>Actinomycetes</taxon>
        <taxon>Streptosporangiales</taxon>
        <taxon>Nocardiopsidaceae</taxon>
        <taxon>Marinactinospora</taxon>
    </lineage>
</organism>
<dbReference type="RefSeq" id="WP_379873321.1">
    <property type="nucleotide sequence ID" value="NZ_JBHTBH010000013.1"/>
</dbReference>
<dbReference type="InterPro" id="IPR043917">
    <property type="entry name" value="DUF5753"/>
</dbReference>
<name>A0ABW2KN94_9ACTN</name>
<protein>
    <submittedName>
        <fullName evidence="2">Helix-turn-helix domain-containing protein</fullName>
    </submittedName>
</protein>
<evidence type="ECO:0000313" key="3">
    <source>
        <dbReference type="Proteomes" id="UP001596540"/>
    </source>
</evidence>
<reference evidence="3" key="1">
    <citation type="journal article" date="2019" name="Int. J. Syst. Evol. Microbiol.">
        <title>The Global Catalogue of Microorganisms (GCM) 10K type strain sequencing project: providing services to taxonomists for standard genome sequencing and annotation.</title>
        <authorList>
            <consortium name="The Broad Institute Genomics Platform"/>
            <consortium name="The Broad Institute Genome Sequencing Center for Infectious Disease"/>
            <person name="Wu L."/>
            <person name="Ma J."/>
        </authorList>
    </citation>
    <scope>NUCLEOTIDE SEQUENCE [LARGE SCALE GENOMIC DNA]</scope>
    <source>
        <strain evidence="3">CGMCC 4.7382</strain>
    </source>
</reference>
<proteinExistence type="predicted"/>
<dbReference type="Gene3D" id="1.10.260.40">
    <property type="entry name" value="lambda repressor-like DNA-binding domains"/>
    <property type="match status" value="1"/>
</dbReference>
<evidence type="ECO:0000313" key="2">
    <source>
        <dbReference type="EMBL" id="MFC7330675.1"/>
    </source>
</evidence>
<keyword evidence="3" id="KW-1185">Reference proteome</keyword>
<comment type="caution">
    <text evidence="2">The sequence shown here is derived from an EMBL/GenBank/DDBJ whole genome shotgun (WGS) entry which is preliminary data.</text>
</comment>
<dbReference type="InterPro" id="IPR001387">
    <property type="entry name" value="Cro/C1-type_HTH"/>
</dbReference>
<dbReference type="EMBL" id="JBHTBH010000013">
    <property type="protein sequence ID" value="MFC7330675.1"/>
    <property type="molecule type" value="Genomic_DNA"/>
</dbReference>
<dbReference type="InterPro" id="IPR010982">
    <property type="entry name" value="Lambda_DNA-bd_dom_sf"/>
</dbReference>
<dbReference type="CDD" id="cd00093">
    <property type="entry name" value="HTH_XRE"/>
    <property type="match status" value="1"/>
</dbReference>
<dbReference type="Proteomes" id="UP001596540">
    <property type="component" value="Unassembled WGS sequence"/>
</dbReference>
<dbReference type="Pfam" id="PF13560">
    <property type="entry name" value="HTH_31"/>
    <property type="match status" value="1"/>
</dbReference>
<dbReference type="PROSITE" id="PS50943">
    <property type="entry name" value="HTH_CROC1"/>
    <property type="match status" value="1"/>
</dbReference>
<accession>A0ABW2KN94</accession>